<evidence type="ECO:0000259" key="2">
    <source>
        <dbReference type="Pfam" id="PF22600"/>
    </source>
</evidence>
<dbReference type="PANTHER" id="PTHR45979">
    <property type="entry name" value="PAP/OAS1 SUBSTRATE-BINDING DOMAIN SUPERFAMILY"/>
    <property type="match status" value="1"/>
</dbReference>
<sequence>MGDLHVCSRLPNGVVTEDRPVGVSLSLPLRRSNPDPSSIGEDNWAIAEETMREVICCIHPTLDSEEKRRDVIDYVQRLIRCSLGFEVFPYGSVPLKTYLPDGDIDLTALSSPIVEETLARDVIAVLQGEEQNENAEYEVKDTQFIDAEVKLVKCLVQNIVIDISFNQLGGLCTLCFLEQVDRLVGKDHLFKRSIILIKAWCYYESRILGAHHGLISTYALETLVLYIFHLFHRSLNGPLAVLYRFLDYFSNFDWDNYCISLNGPVSKSSLPDIVVEMPPNVGDDLMLSEEFLRNCLDMFSVPSKGLETTLRVFPQKYLNIIDPLKENNNLGRSVHRGNFYRIRSAFKYGARKLGQILLLPRERTADEIKMFFSNTMEGHGRKSSTLSSSLHSVTFSEEEIQLNFLNLELDNNISRDRDNELDRYLMREDSLGVSSKMASSTDGISVSGSHQGEEARLRNVSDASDCSSSSCNVSNSLSGLCLYAPYFYFSGSSVENGKSETKMLDEESLDEKMGFESCDSWEVNEDMGFESWMEHRDNHLGASNGVCSFIDNNEGVSSSGSGISSPNATISDDLALDFREKAFDDIVGSPEMLNPLSDLNGDYDSHIRSLLYGQCCHGYALSAPVLPNILSFPSQFRNAQPLNTVHRAFPLNWNASSQLDTNGAVLGPTYNPKSTCKPYNYFGWEGKDKPRGTGTYIPNLNDCSSRERSPQKWGNNHAPGDHRKSQKNTRSKGFPPAMPEKKTFELPRAWPSGKSELYHKSRHDAAIDESRAASFSVSSEELVFGSFGQLPEDRRWPASKTCHRQESTPTLKALKVQMSKTVLGENQQRVAKKSFHLKNEVDFPPLTI</sequence>
<evidence type="ECO:0000259" key="3">
    <source>
        <dbReference type="Pfam" id="PF26180"/>
    </source>
</evidence>
<dbReference type="InterPro" id="IPR058920">
    <property type="entry name" value="PAP-OAS1-bd-rel"/>
</dbReference>
<dbReference type="Gramene" id="PSR86230">
    <property type="protein sequence ID" value="PSR86230"/>
    <property type="gene ID" value="CEY00_Acc31868"/>
</dbReference>
<feature type="domain" description="Poly(A) RNA polymerase mitochondrial-like central palm" evidence="2">
    <location>
        <begin position="49"/>
        <end position="171"/>
    </location>
</feature>
<dbReference type="SUPFAM" id="SSF81631">
    <property type="entry name" value="PAP/OAS1 substrate-binding domain"/>
    <property type="match status" value="1"/>
</dbReference>
<evidence type="ECO:0000313" key="4">
    <source>
        <dbReference type="EMBL" id="PSR86230.1"/>
    </source>
</evidence>
<dbReference type="InParanoid" id="A0A2R6P6F9"/>
<dbReference type="EMBL" id="NKQK01000028">
    <property type="protein sequence ID" value="PSR86230.1"/>
    <property type="molecule type" value="Genomic_DNA"/>
</dbReference>
<gene>
    <name evidence="4" type="ORF">CEY00_Acc31868</name>
</gene>
<dbReference type="Pfam" id="PF26180">
    <property type="entry name" value="PAP-OAS1"/>
    <property type="match status" value="1"/>
</dbReference>
<dbReference type="Pfam" id="PF22600">
    <property type="entry name" value="MTPAP-like_central"/>
    <property type="match status" value="1"/>
</dbReference>
<dbReference type="OMA" id="LQYGQMC"/>
<accession>A0A2R6P6F9</accession>
<dbReference type="Proteomes" id="UP000241394">
    <property type="component" value="Chromosome LG28"/>
</dbReference>
<keyword evidence="5" id="KW-1185">Reference proteome</keyword>
<protein>
    <submittedName>
        <fullName evidence="4">Uncharacterized protein</fullName>
    </submittedName>
</protein>
<proteinExistence type="predicted"/>
<dbReference type="Gene3D" id="1.10.1410.10">
    <property type="match status" value="1"/>
</dbReference>
<dbReference type="SUPFAM" id="SSF81301">
    <property type="entry name" value="Nucleotidyltransferase"/>
    <property type="match status" value="1"/>
</dbReference>
<comment type="caution">
    <text evidence="4">The sequence shown here is derived from an EMBL/GenBank/DDBJ whole genome shotgun (WGS) entry which is preliminary data.</text>
</comment>
<organism evidence="4 5">
    <name type="scientific">Actinidia chinensis var. chinensis</name>
    <name type="common">Chinese soft-hair kiwi</name>
    <dbReference type="NCBI Taxonomy" id="1590841"/>
    <lineage>
        <taxon>Eukaryota</taxon>
        <taxon>Viridiplantae</taxon>
        <taxon>Streptophyta</taxon>
        <taxon>Embryophyta</taxon>
        <taxon>Tracheophyta</taxon>
        <taxon>Spermatophyta</taxon>
        <taxon>Magnoliopsida</taxon>
        <taxon>eudicotyledons</taxon>
        <taxon>Gunneridae</taxon>
        <taxon>Pentapetalae</taxon>
        <taxon>asterids</taxon>
        <taxon>Ericales</taxon>
        <taxon>Actinidiaceae</taxon>
        <taxon>Actinidia</taxon>
    </lineage>
</organism>
<dbReference type="OrthoDB" id="273917at2759"/>
<reference evidence="4 5" key="1">
    <citation type="submission" date="2017-07" db="EMBL/GenBank/DDBJ databases">
        <title>An improved, manually edited Actinidia chinensis var. chinensis (kiwifruit) genome highlights the challenges associated with draft genomes and gene prediction in plants.</title>
        <authorList>
            <person name="Pilkington S."/>
            <person name="Crowhurst R."/>
            <person name="Hilario E."/>
            <person name="Nardozza S."/>
            <person name="Fraser L."/>
            <person name="Peng Y."/>
            <person name="Gunaseelan K."/>
            <person name="Simpson R."/>
            <person name="Tahir J."/>
            <person name="Deroles S."/>
            <person name="Templeton K."/>
            <person name="Luo Z."/>
            <person name="Davy M."/>
            <person name="Cheng C."/>
            <person name="Mcneilage M."/>
            <person name="Scaglione D."/>
            <person name="Liu Y."/>
            <person name="Zhang Q."/>
            <person name="Datson P."/>
            <person name="De Silva N."/>
            <person name="Gardiner S."/>
            <person name="Bassett H."/>
            <person name="Chagne D."/>
            <person name="Mccallum J."/>
            <person name="Dzierzon H."/>
            <person name="Deng C."/>
            <person name="Wang Y.-Y."/>
            <person name="Barron N."/>
            <person name="Manako K."/>
            <person name="Bowen J."/>
            <person name="Foster T."/>
            <person name="Erridge Z."/>
            <person name="Tiffin H."/>
            <person name="Waite C."/>
            <person name="Davies K."/>
            <person name="Grierson E."/>
            <person name="Laing W."/>
            <person name="Kirk R."/>
            <person name="Chen X."/>
            <person name="Wood M."/>
            <person name="Montefiori M."/>
            <person name="Brummell D."/>
            <person name="Schwinn K."/>
            <person name="Catanach A."/>
            <person name="Fullerton C."/>
            <person name="Li D."/>
            <person name="Meiyalaghan S."/>
            <person name="Nieuwenhuizen N."/>
            <person name="Read N."/>
            <person name="Prakash R."/>
            <person name="Hunter D."/>
            <person name="Zhang H."/>
            <person name="Mckenzie M."/>
            <person name="Knabel M."/>
            <person name="Harris A."/>
            <person name="Allan A."/>
            <person name="Chen A."/>
            <person name="Janssen B."/>
            <person name="Plunkett B."/>
            <person name="Dwamena C."/>
            <person name="Voogd C."/>
            <person name="Leif D."/>
            <person name="Lafferty D."/>
            <person name="Souleyre E."/>
            <person name="Varkonyi-Gasic E."/>
            <person name="Gambi F."/>
            <person name="Hanley J."/>
            <person name="Yao J.-L."/>
            <person name="Cheung J."/>
            <person name="David K."/>
            <person name="Warren B."/>
            <person name="Marsh K."/>
            <person name="Snowden K."/>
            <person name="Lin-Wang K."/>
            <person name="Brian L."/>
            <person name="Martinez-Sanchez M."/>
            <person name="Wang M."/>
            <person name="Ileperuma N."/>
            <person name="Macnee N."/>
            <person name="Campin R."/>
            <person name="Mcatee P."/>
            <person name="Drummond R."/>
            <person name="Espley R."/>
            <person name="Ireland H."/>
            <person name="Wu R."/>
            <person name="Atkinson R."/>
            <person name="Karunairetnam S."/>
            <person name="Bulley S."/>
            <person name="Chunkath S."/>
            <person name="Hanley Z."/>
            <person name="Storey R."/>
            <person name="Thrimawithana A."/>
            <person name="Thomson S."/>
            <person name="David C."/>
            <person name="Testolin R."/>
        </authorList>
    </citation>
    <scope>NUCLEOTIDE SEQUENCE [LARGE SCALE GENOMIC DNA]</scope>
    <source>
        <strain evidence="5">cv. Red5</strain>
        <tissue evidence="4">Young leaf</tissue>
    </source>
</reference>
<dbReference type="STRING" id="1590841.A0A2R6P6F9"/>
<evidence type="ECO:0000256" key="1">
    <source>
        <dbReference type="SAM" id="MobiDB-lite"/>
    </source>
</evidence>
<dbReference type="Gene3D" id="3.30.460.10">
    <property type="entry name" value="Beta Polymerase, domain 2"/>
    <property type="match status" value="1"/>
</dbReference>
<feature type="domain" description="PAP/OAS1 substrate-binding-related" evidence="3">
    <location>
        <begin position="184"/>
        <end position="376"/>
    </location>
</feature>
<evidence type="ECO:0000313" key="5">
    <source>
        <dbReference type="Proteomes" id="UP000241394"/>
    </source>
</evidence>
<name>A0A2R6P6F9_ACTCC</name>
<dbReference type="InterPro" id="IPR054708">
    <property type="entry name" value="MTPAP-like_central"/>
</dbReference>
<reference evidence="5" key="2">
    <citation type="journal article" date="2018" name="BMC Genomics">
        <title>A manually annotated Actinidia chinensis var. chinensis (kiwifruit) genome highlights the challenges associated with draft genomes and gene prediction in plants.</title>
        <authorList>
            <person name="Pilkington S.M."/>
            <person name="Crowhurst R."/>
            <person name="Hilario E."/>
            <person name="Nardozza S."/>
            <person name="Fraser L."/>
            <person name="Peng Y."/>
            <person name="Gunaseelan K."/>
            <person name="Simpson R."/>
            <person name="Tahir J."/>
            <person name="Deroles S.C."/>
            <person name="Templeton K."/>
            <person name="Luo Z."/>
            <person name="Davy M."/>
            <person name="Cheng C."/>
            <person name="McNeilage M."/>
            <person name="Scaglione D."/>
            <person name="Liu Y."/>
            <person name="Zhang Q."/>
            <person name="Datson P."/>
            <person name="De Silva N."/>
            <person name="Gardiner S.E."/>
            <person name="Bassett H."/>
            <person name="Chagne D."/>
            <person name="McCallum J."/>
            <person name="Dzierzon H."/>
            <person name="Deng C."/>
            <person name="Wang Y.Y."/>
            <person name="Barron L."/>
            <person name="Manako K."/>
            <person name="Bowen J."/>
            <person name="Foster T.M."/>
            <person name="Erridge Z.A."/>
            <person name="Tiffin H."/>
            <person name="Waite C.N."/>
            <person name="Davies K.M."/>
            <person name="Grierson E.P."/>
            <person name="Laing W.A."/>
            <person name="Kirk R."/>
            <person name="Chen X."/>
            <person name="Wood M."/>
            <person name="Montefiori M."/>
            <person name="Brummell D.A."/>
            <person name="Schwinn K.E."/>
            <person name="Catanach A."/>
            <person name="Fullerton C."/>
            <person name="Li D."/>
            <person name="Meiyalaghan S."/>
            <person name="Nieuwenhuizen N."/>
            <person name="Read N."/>
            <person name="Prakash R."/>
            <person name="Hunter D."/>
            <person name="Zhang H."/>
            <person name="McKenzie M."/>
            <person name="Knabel M."/>
            <person name="Harris A."/>
            <person name="Allan A.C."/>
            <person name="Gleave A."/>
            <person name="Chen A."/>
            <person name="Janssen B.J."/>
            <person name="Plunkett B."/>
            <person name="Ampomah-Dwamena C."/>
            <person name="Voogd C."/>
            <person name="Leif D."/>
            <person name="Lafferty D."/>
            <person name="Souleyre E.J.F."/>
            <person name="Varkonyi-Gasic E."/>
            <person name="Gambi F."/>
            <person name="Hanley J."/>
            <person name="Yao J.L."/>
            <person name="Cheung J."/>
            <person name="David K.M."/>
            <person name="Warren B."/>
            <person name="Marsh K."/>
            <person name="Snowden K.C."/>
            <person name="Lin-Wang K."/>
            <person name="Brian L."/>
            <person name="Martinez-Sanchez M."/>
            <person name="Wang M."/>
            <person name="Ileperuma N."/>
            <person name="Macnee N."/>
            <person name="Campin R."/>
            <person name="McAtee P."/>
            <person name="Drummond R.S.M."/>
            <person name="Espley R.V."/>
            <person name="Ireland H.S."/>
            <person name="Wu R."/>
            <person name="Atkinson R.G."/>
            <person name="Karunairetnam S."/>
            <person name="Bulley S."/>
            <person name="Chunkath S."/>
            <person name="Hanley Z."/>
            <person name="Storey R."/>
            <person name="Thrimawithana A.H."/>
            <person name="Thomson S."/>
            <person name="David C."/>
            <person name="Testolin R."/>
            <person name="Huang H."/>
            <person name="Hellens R.P."/>
            <person name="Schaffer R.J."/>
        </authorList>
    </citation>
    <scope>NUCLEOTIDE SEQUENCE [LARGE SCALE GENOMIC DNA]</scope>
    <source>
        <strain evidence="5">cv. Red5</strain>
    </source>
</reference>
<dbReference type="InterPro" id="IPR058921">
    <property type="entry name" value="PAP/OAS1-rel"/>
</dbReference>
<dbReference type="PANTHER" id="PTHR45979:SF28">
    <property type="entry name" value="POLY(A) RNA POLYMERASE CID14-LIKE"/>
    <property type="match status" value="1"/>
</dbReference>
<dbReference type="InterPro" id="IPR043519">
    <property type="entry name" value="NT_sf"/>
</dbReference>
<feature type="region of interest" description="Disordered" evidence="1">
    <location>
        <begin position="693"/>
        <end position="742"/>
    </location>
</feature>
<dbReference type="AlphaFoldDB" id="A0A2R6P6F9"/>